<dbReference type="InterPro" id="IPR010427">
    <property type="entry name" value="DUF1023"/>
</dbReference>
<sequence>MVPLFGRRPQTESGRRGPGRPDRPLAGAYEALKSAAAGGLDDELAAFDGLGEDRDAAFFVGLTPGRALAVALARAGRWGRGVGFRSNCASRPTAVLYVLRMRRPFEWVTGRRQRGRPQTGNFCCSTHEAKARSLRSRAGPAVDNLIAVGSPGWGMTLAGELNAPDTSLYAVRHPDDVIRLIPPLDEVAKSVGVVSPTSVMGHGSDPAFMPGVTRVTSGTDDRLLPIGGDFEAHSSYFGDEGRARLPTMNIAEIVVAGQPVGSGEAEGAR</sequence>
<comment type="caution">
    <text evidence="3">The sequence shown here is derived from an EMBL/GenBank/DDBJ whole genome shotgun (WGS) entry which is preliminary data.</text>
</comment>
<dbReference type="EMBL" id="SZQA01000003">
    <property type="protein sequence ID" value="TKK90571.1"/>
    <property type="molecule type" value="Genomic_DNA"/>
</dbReference>
<reference evidence="3 4" key="1">
    <citation type="submission" date="2019-04" db="EMBL/GenBank/DDBJ databases">
        <title>Herbidospora sp. NEAU-GS14.nov., a novel actinomycete isolated from soil.</title>
        <authorList>
            <person name="Han L."/>
        </authorList>
    </citation>
    <scope>NUCLEOTIDE SEQUENCE [LARGE SCALE GENOMIC DNA]</scope>
    <source>
        <strain evidence="3 4">NEAU-GS14</strain>
    </source>
</reference>
<evidence type="ECO:0000313" key="3">
    <source>
        <dbReference type="EMBL" id="TKK90571.1"/>
    </source>
</evidence>
<feature type="domain" description="DUF1023" evidence="2">
    <location>
        <begin position="138"/>
        <end position="184"/>
    </location>
</feature>
<protein>
    <recommendedName>
        <fullName evidence="2">DUF1023 domain-containing protein</fullName>
    </recommendedName>
</protein>
<name>A0A4U3MM41_9ACTN</name>
<feature type="compositionally biased region" description="Basic and acidic residues" evidence="1">
    <location>
        <begin position="9"/>
        <end position="23"/>
    </location>
</feature>
<dbReference type="Proteomes" id="UP000308705">
    <property type="component" value="Unassembled WGS sequence"/>
</dbReference>
<accession>A0A4U3MM41</accession>
<evidence type="ECO:0000256" key="1">
    <source>
        <dbReference type="SAM" id="MobiDB-lite"/>
    </source>
</evidence>
<dbReference type="Pfam" id="PF06259">
    <property type="entry name" value="Abhydrolase_8"/>
    <property type="match status" value="1"/>
</dbReference>
<dbReference type="AlphaFoldDB" id="A0A4U3MM41"/>
<feature type="region of interest" description="Disordered" evidence="1">
    <location>
        <begin position="1"/>
        <end position="23"/>
    </location>
</feature>
<proteinExistence type="predicted"/>
<evidence type="ECO:0000313" key="4">
    <source>
        <dbReference type="Proteomes" id="UP000308705"/>
    </source>
</evidence>
<keyword evidence="4" id="KW-1185">Reference proteome</keyword>
<organism evidence="3 4">
    <name type="scientific">Herbidospora galbida</name>
    <dbReference type="NCBI Taxonomy" id="2575442"/>
    <lineage>
        <taxon>Bacteria</taxon>
        <taxon>Bacillati</taxon>
        <taxon>Actinomycetota</taxon>
        <taxon>Actinomycetes</taxon>
        <taxon>Streptosporangiales</taxon>
        <taxon>Streptosporangiaceae</taxon>
        <taxon>Herbidospora</taxon>
    </lineage>
</organism>
<evidence type="ECO:0000259" key="2">
    <source>
        <dbReference type="Pfam" id="PF06259"/>
    </source>
</evidence>
<gene>
    <name evidence="3" type="ORF">FDA94_06155</name>
</gene>